<dbReference type="Proteomes" id="UP000054075">
    <property type="component" value="Unassembled WGS sequence"/>
</dbReference>
<dbReference type="STRING" id="59196.RICGR_1420"/>
<evidence type="ECO:0000313" key="2">
    <source>
        <dbReference type="EMBL" id="EDP46102.1"/>
    </source>
</evidence>
<dbReference type="EMBL" id="AAQJ02000001">
    <property type="protein sequence ID" value="EDP46102.1"/>
    <property type="molecule type" value="Genomic_DNA"/>
</dbReference>
<gene>
    <name evidence="2" type="ORF">RICGR_1420</name>
    <name evidence="1" type="ORF">RICGR_1565</name>
</gene>
<evidence type="ECO:0000313" key="3">
    <source>
        <dbReference type="Proteomes" id="UP000054075"/>
    </source>
</evidence>
<proteinExistence type="predicted"/>
<comment type="caution">
    <text evidence="2">The sequence shown here is derived from an EMBL/GenBank/DDBJ whole genome shotgun (WGS) entry which is preliminary data.</text>
</comment>
<dbReference type="EMBL" id="AAQJ02000002">
    <property type="protein sequence ID" value="EDP45650.1"/>
    <property type="molecule type" value="Genomic_DNA"/>
</dbReference>
<dbReference type="OrthoDB" id="6693353at2"/>
<keyword evidence="3" id="KW-1185">Reference proteome</keyword>
<protein>
    <submittedName>
        <fullName evidence="2">Uncharacterized protein</fullName>
    </submittedName>
</protein>
<accession>A8PQ32</accession>
<dbReference type="InterPro" id="IPR016084">
    <property type="entry name" value="Haem_Oase-like_multi-hlx"/>
</dbReference>
<dbReference type="eggNOG" id="COG2072">
    <property type="taxonomic scope" value="Bacteria"/>
</dbReference>
<dbReference type="RefSeq" id="WP_006035089.1">
    <property type="nucleotide sequence ID" value="NZ_AAQJ02000001.1"/>
</dbReference>
<dbReference type="Gene3D" id="1.20.910.10">
    <property type="entry name" value="Heme oxygenase-like"/>
    <property type="match status" value="1"/>
</dbReference>
<reference evidence="2 3" key="2">
    <citation type="submission" date="2007-10" db="EMBL/GenBank/DDBJ databases">
        <authorList>
            <person name="Myers G.S."/>
        </authorList>
    </citation>
    <scope>NUCLEOTIDE SEQUENCE [LARGE SCALE GENOMIC DNA]</scope>
</reference>
<dbReference type="AlphaFoldDB" id="A8PQ32"/>
<sequence>MLSTYARSRVPLFNSSSFLKNNKAFLSQFQCFLEPKIDNQAQRFKQHHLIQSWIRHNRKKNHQTLAYMMPPMIEFVMGFEDFNQYYLRYPCNTQTPNSLEEVINAHTYEDATHSRLFLKDWDTLGVDTLLSWKYSDYMHSIMTTWDATMKKQGLKLYRLAYYHPYPFERFALMETIETAGKTFFSATVNLAEDLSLRSGKTYPYFGKYHLDLENGHLQNEAVFFQSKEDETLILEKKELSNRYKKNVDDFVCQEIIASLVKEVGDIFFDTFTVWHDSAIKFSKNSDFYTDLFQKETKNYFLNRSNLKKKYNHDHWMTFYSKSMFSFLQNDIFQYGFSSIENHVIYRKLSNAREIIPKIFARFALIDFLGAAFVCRFNEWSVIDCPKGNFLKELSMAMSGVGDALIHDWKVLGLDSMEANLEISQILSFKFFDQQSNLHRQHFSEWFKDLLCYPDPLIQSFVLYATVVIYQTFLKSFSPLLGSELNSSSLTLLNDRWFQDFHRCFQKEMIFWETQLSTQQKKIIFQQILNLLKRFILQLDQIDFNLEQKDSVGVSIPTLKIT</sequence>
<reference evidence="2 3" key="1">
    <citation type="submission" date="2006-04" db="EMBL/GenBank/DDBJ databases">
        <authorList>
            <person name="Seshadri R."/>
            <person name="Federici B.A."/>
        </authorList>
    </citation>
    <scope>NUCLEOTIDE SEQUENCE [LARGE SCALE GENOMIC DNA]</scope>
</reference>
<organism evidence="2 3">
    <name type="scientific">Rickettsiella grylli</name>
    <dbReference type="NCBI Taxonomy" id="59196"/>
    <lineage>
        <taxon>Bacteria</taxon>
        <taxon>Pseudomonadati</taxon>
        <taxon>Pseudomonadota</taxon>
        <taxon>Gammaproteobacteria</taxon>
        <taxon>Legionellales</taxon>
        <taxon>Coxiellaceae</taxon>
        <taxon>Rickettsiella</taxon>
    </lineage>
</organism>
<name>A8PQ32_9COXI</name>
<evidence type="ECO:0000313" key="1">
    <source>
        <dbReference type="EMBL" id="EDP45650.1"/>
    </source>
</evidence>